<dbReference type="PANTHER" id="PTHR35936:SF19">
    <property type="entry name" value="AMINO-ACID-BINDING PROTEIN YXEM-RELATED"/>
    <property type="match status" value="1"/>
</dbReference>
<keyword evidence="1" id="KW-0732">Signal</keyword>
<gene>
    <name evidence="4" type="ordered locus">KKY_2752</name>
</gene>
<evidence type="ECO:0000256" key="1">
    <source>
        <dbReference type="ARBA" id="ARBA00022729"/>
    </source>
</evidence>
<protein>
    <submittedName>
        <fullName evidence="4">Amino acid ABC transporter, periplasmic amino acid-binding protein</fullName>
    </submittedName>
</protein>
<feature type="domain" description="Solute-binding protein family 3/N-terminal" evidence="3">
    <location>
        <begin position="102"/>
        <end position="329"/>
    </location>
</feature>
<dbReference type="PANTHER" id="PTHR35936">
    <property type="entry name" value="MEMBRANE-BOUND LYTIC MUREIN TRANSGLYCOSYLASE F"/>
    <property type="match status" value="1"/>
</dbReference>
<dbReference type="STRING" id="1082931.KKY_2752"/>
<organism evidence="4 5">
    <name type="scientific">Pelagibacterium halotolerans (strain DSM 22347 / JCM 15775 / CGMCC 1.7692 / B2)</name>
    <dbReference type="NCBI Taxonomy" id="1082931"/>
    <lineage>
        <taxon>Bacteria</taxon>
        <taxon>Pseudomonadati</taxon>
        <taxon>Pseudomonadota</taxon>
        <taxon>Alphaproteobacteria</taxon>
        <taxon>Hyphomicrobiales</taxon>
        <taxon>Devosiaceae</taxon>
        <taxon>Pelagibacterium</taxon>
    </lineage>
</organism>
<evidence type="ECO:0000256" key="2">
    <source>
        <dbReference type="SAM" id="MobiDB-lite"/>
    </source>
</evidence>
<dbReference type="Gene3D" id="3.40.190.10">
    <property type="entry name" value="Periplasmic binding protein-like II"/>
    <property type="match status" value="2"/>
</dbReference>
<dbReference type="eggNOG" id="COG0834">
    <property type="taxonomic scope" value="Bacteria"/>
</dbReference>
<dbReference type="InterPro" id="IPR001638">
    <property type="entry name" value="Solute-binding_3/MltF_N"/>
</dbReference>
<proteinExistence type="predicted"/>
<dbReference type="SMART" id="SM00062">
    <property type="entry name" value="PBPb"/>
    <property type="match status" value="1"/>
</dbReference>
<dbReference type="HOGENOM" id="CLU_019602_18_3_5"/>
<keyword evidence="5" id="KW-1185">Reference proteome</keyword>
<sequence length="337" mass="36365">MITAPMRHVHPHGGKKTLSRQKISRSLPGFAADMDRQGLAPLGPPDNIEIPGLFLPGRWRSSIMSIKISLLSSLAVAATLAFGTAHAQDNTPDDPRLFTPGQLTVATSDPVFPPWMMDNDPSNGEGFESAFVYALAEKMGFAPDDVVWVRETFDQAIAPGAKNYDFGIQQISVTEDRAQIATFSDVYSQPQKAVVAMPGSAVEQASSFADLLQVRWGVMIGTTDLDYVEQIIGVDEPAVYNDQVGLFQALQGNQIDAVATELPTALYLTAVQVPDATIAAILPPDENDYGHGLIFEQGNDLVEWVNEAIAELQSEGVIDALVAQYLIADPDLPVITE</sequence>
<dbReference type="EMBL" id="CP003075">
    <property type="protein sequence ID" value="AEQ52758.1"/>
    <property type="molecule type" value="Genomic_DNA"/>
</dbReference>
<feature type="compositionally biased region" description="Basic residues" evidence="2">
    <location>
        <begin position="7"/>
        <end position="20"/>
    </location>
</feature>
<name>G4RCX5_PELHB</name>
<feature type="region of interest" description="Disordered" evidence="2">
    <location>
        <begin position="1"/>
        <end position="20"/>
    </location>
</feature>
<evidence type="ECO:0000313" key="4">
    <source>
        <dbReference type="EMBL" id="AEQ52758.1"/>
    </source>
</evidence>
<reference evidence="4 5" key="1">
    <citation type="journal article" date="2012" name="J. Bacteriol.">
        <title>Complete genome sequence of Pelagibacterium halotolerans B2T.</title>
        <authorList>
            <person name="Huo Y.Y."/>
            <person name="Cheng H."/>
            <person name="Han X.F."/>
            <person name="Jiang X.W."/>
            <person name="Sun C."/>
            <person name="Zhang X.Q."/>
            <person name="Zhu X.F."/>
            <person name="Liu Y.F."/>
            <person name="Li P.F."/>
            <person name="Ni P.X."/>
            <person name="Wu M."/>
        </authorList>
    </citation>
    <scope>NUCLEOTIDE SEQUENCE [LARGE SCALE GENOMIC DNA]</scope>
    <source>
        <strain evidence="5">DSM 22347 / JCM 15775 / CGMCC 1.7692 / B2</strain>
    </source>
</reference>
<dbReference type="Proteomes" id="UP000008850">
    <property type="component" value="Chromosome"/>
</dbReference>
<accession>G4RCX5</accession>
<evidence type="ECO:0000313" key="5">
    <source>
        <dbReference type="Proteomes" id="UP000008850"/>
    </source>
</evidence>
<dbReference type="CDD" id="cd13530">
    <property type="entry name" value="PBP2_peptides_like"/>
    <property type="match status" value="1"/>
</dbReference>
<dbReference type="SUPFAM" id="SSF53850">
    <property type="entry name" value="Periplasmic binding protein-like II"/>
    <property type="match status" value="1"/>
</dbReference>
<dbReference type="AlphaFoldDB" id="G4RCX5"/>
<dbReference type="Pfam" id="PF00497">
    <property type="entry name" value="SBP_bac_3"/>
    <property type="match status" value="1"/>
</dbReference>
<dbReference type="KEGG" id="phl:KKY_2752"/>
<evidence type="ECO:0000259" key="3">
    <source>
        <dbReference type="SMART" id="SM00062"/>
    </source>
</evidence>